<dbReference type="Pfam" id="PF26526">
    <property type="entry name" value="DUF8175"/>
    <property type="match status" value="1"/>
</dbReference>
<evidence type="ECO:0000313" key="4">
    <source>
        <dbReference type="EMBL" id="SSA46917.1"/>
    </source>
</evidence>
<name>A0A2Y9AWK0_9MICO</name>
<feature type="domain" description="DUF8175" evidence="3">
    <location>
        <begin position="58"/>
        <end position="249"/>
    </location>
</feature>
<evidence type="ECO:0000259" key="3">
    <source>
        <dbReference type="Pfam" id="PF26526"/>
    </source>
</evidence>
<feature type="compositionally biased region" description="Low complexity" evidence="1">
    <location>
        <begin position="51"/>
        <end position="66"/>
    </location>
</feature>
<dbReference type="RefSeq" id="WP_110853772.1">
    <property type="nucleotide sequence ID" value="NZ_QKLZ01000019.1"/>
</dbReference>
<dbReference type="AlphaFoldDB" id="A0A2Y9AWK0"/>
<feature type="region of interest" description="Disordered" evidence="1">
    <location>
        <begin position="41"/>
        <end position="89"/>
    </location>
</feature>
<dbReference type="EMBL" id="UETB01000019">
    <property type="protein sequence ID" value="SSA46917.1"/>
    <property type="molecule type" value="Genomic_DNA"/>
</dbReference>
<dbReference type="OrthoDB" id="4428031at2"/>
<protein>
    <recommendedName>
        <fullName evidence="3">DUF8175 domain-containing protein</fullName>
    </recommendedName>
</protein>
<evidence type="ECO:0000256" key="1">
    <source>
        <dbReference type="SAM" id="MobiDB-lite"/>
    </source>
</evidence>
<evidence type="ECO:0000313" key="5">
    <source>
        <dbReference type="Proteomes" id="UP000250222"/>
    </source>
</evidence>
<reference evidence="4 5" key="1">
    <citation type="submission" date="2016-10" db="EMBL/GenBank/DDBJ databases">
        <authorList>
            <person name="Cai Z."/>
        </authorList>
    </citation>
    <scope>NUCLEOTIDE SEQUENCE [LARGE SCALE GENOMIC DNA]</scope>
    <source>
        <strain evidence="4 5">CGMCC 1.10826</strain>
    </source>
</reference>
<sequence>MSGQDDSETRSPFTRPGFLVAAVLVGAIVVVGIVLGILNATRAGDDPPQPSSTTTQPAPSATSPDPSIEPAGDDSVCGLEDGSSAEDTLSAAPDAEWQFQGTTAYPTSPTYGPGATDDNGVRYCFQRSPEGALFAAANAVVQGSDAATSTYWINYFLSDDAPSRDQLLADVAAGSPSSLRMTVAGFRLLNFNGESATVDMAIEAVGGGNTKYASAIYELVWEAGDWKLLPQDVTNPLRMAQIPDISGYVVWMG</sequence>
<proteinExistence type="predicted"/>
<keyword evidence="5" id="KW-1185">Reference proteome</keyword>
<gene>
    <name evidence="4" type="ORF">SAMN05216184_11933</name>
</gene>
<accession>A0A2Y9AWK0</accession>
<dbReference type="Proteomes" id="UP000250222">
    <property type="component" value="Unassembled WGS sequence"/>
</dbReference>
<keyword evidence="2" id="KW-1133">Transmembrane helix</keyword>
<feature type="transmembrane region" description="Helical" evidence="2">
    <location>
        <begin position="18"/>
        <end position="38"/>
    </location>
</feature>
<dbReference type="InterPro" id="IPR058488">
    <property type="entry name" value="DUF8175"/>
</dbReference>
<keyword evidence="2" id="KW-0472">Membrane</keyword>
<keyword evidence="2" id="KW-0812">Transmembrane</keyword>
<organism evidence="4 5">
    <name type="scientific">Georgenia satyanarayanai</name>
    <dbReference type="NCBI Taxonomy" id="860221"/>
    <lineage>
        <taxon>Bacteria</taxon>
        <taxon>Bacillati</taxon>
        <taxon>Actinomycetota</taxon>
        <taxon>Actinomycetes</taxon>
        <taxon>Micrococcales</taxon>
        <taxon>Bogoriellaceae</taxon>
        <taxon>Georgenia</taxon>
    </lineage>
</organism>
<evidence type="ECO:0000256" key="2">
    <source>
        <dbReference type="SAM" id="Phobius"/>
    </source>
</evidence>